<keyword evidence="2" id="KW-0812">Transmembrane</keyword>
<dbReference type="PANTHER" id="PTHR12630:SF1">
    <property type="entry name" value="GLUCOSIDASE 2 SUBUNIT BETA"/>
    <property type="match status" value="1"/>
</dbReference>
<evidence type="ECO:0000256" key="1">
    <source>
        <dbReference type="ARBA" id="ARBA00023157"/>
    </source>
</evidence>
<evidence type="ECO:0000259" key="3">
    <source>
        <dbReference type="Pfam" id="PF12999"/>
    </source>
</evidence>
<keyword evidence="1" id="KW-1015">Disulfide bond</keyword>
<dbReference type="GO" id="GO:0017177">
    <property type="term" value="C:glucosidase II complex"/>
    <property type="evidence" value="ECO:0007669"/>
    <property type="project" value="TreeGrafter"/>
</dbReference>
<sequence>MLKDLHSRLPYWVRRRVSFQQRTATCLMIAAVVAAVFVMVQLAIFMYVKQYEQYQADLMGKVQKMMVNLKASSGQTPVQSQEGRRFSGAAMPGVPLDQRMLYTADKDQAFHCFQSGRQIPFDQVNDDYCDCPEDGSDEPSTNACALGSFACSQDDRRIPQSRVNDGICDCCDGSDEYRAKIWPDPLPDKVQLKLGRFQSPCSNHSTTLGMAAMKVQNMERLMTTMKPIIELHPGEQGVLKTIGLSPLTQAHEV</sequence>
<evidence type="ECO:0000313" key="4">
    <source>
        <dbReference type="EMBL" id="TRY73451.1"/>
    </source>
</evidence>
<dbReference type="CDD" id="cd00112">
    <property type="entry name" value="LDLa"/>
    <property type="match status" value="1"/>
</dbReference>
<dbReference type="GO" id="GO:0006491">
    <property type="term" value="P:N-glycan processing"/>
    <property type="evidence" value="ECO:0007669"/>
    <property type="project" value="TreeGrafter"/>
</dbReference>
<evidence type="ECO:0000313" key="5">
    <source>
        <dbReference type="Proteomes" id="UP000318571"/>
    </source>
</evidence>
<accession>A0A553P6Z0</accession>
<dbReference type="Pfam" id="PF12999">
    <property type="entry name" value="PRKCSH-like"/>
    <property type="match status" value="1"/>
</dbReference>
<dbReference type="InterPro" id="IPR002172">
    <property type="entry name" value="LDrepeatLR_classA_rpt"/>
</dbReference>
<name>A0A553P6Z0_TIGCA</name>
<comment type="caution">
    <text evidence="4">The sequence shown here is derived from an EMBL/GenBank/DDBJ whole genome shotgun (WGS) entry which is preliminary data.</text>
</comment>
<proteinExistence type="predicted"/>
<keyword evidence="2" id="KW-0472">Membrane</keyword>
<dbReference type="AlphaFoldDB" id="A0A553P6Z0"/>
<dbReference type="PANTHER" id="PTHR12630">
    <property type="entry name" value="N-LINKED OLIGOSACCHARIDE PROCESSING"/>
    <property type="match status" value="1"/>
</dbReference>
<keyword evidence="5" id="KW-1185">Reference proteome</keyword>
<reference evidence="4 5" key="1">
    <citation type="journal article" date="2018" name="Nat. Ecol. Evol.">
        <title>Genomic signatures of mitonuclear coevolution across populations of Tigriopus californicus.</title>
        <authorList>
            <person name="Barreto F.S."/>
            <person name="Watson E.T."/>
            <person name="Lima T.G."/>
            <person name="Willett C.S."/>
            <person name="Edmands S."/>
            <person name="Li W."/>
            <person name="Burton R.S."/>
        </authorList>
    </citation>
    <scope>NUCLEOTIDE SEQUENCE [LARGE SCALE GENOMIC DNA]</scope>
    <source>
        <strain evidence="4 5">San Diego</strain>
    </source>
</reference>
<dbReference type="STRING" id="6832.A0A553P6Z0"/>
<evidence type="ECO:0000256" key="2">
    <source>
        <dbReference type="SAM" id="Phobius"/>
    </source>
</evidence>
<dbReference type="InterPro" id="IPR036055">
    <property type="entry name" value="LDL_receptor-like_sf"/>
</dbReference>
<organism evidence="4 5">
    <name type="scientific">Tigriopus californicus</name>
    <name type="common">Marine copepod</name>
    <dbReference type="NCBI Taxonomy" id="6832"/>
    <lineage>
        <taxon>Eukaryota</taxon>
        <taxon>Metazoa</taxon>
        <taxon>Ecdysozoa</taxon>
        <taxon>Arthropoda</taxon>
        <taxon>Crustacea</taxon>
        <taxon>Multicrustacea</taxon>
        <taxon>Hexanauplia</taxon>
        <taxon>Copepoda</taxon>
        <taxon>Harpacticoida</taxon>
        <taxon>Harpacticidae</taxon>
        <taxon>Tigriopus</taxon>
    </lineage>
</organism>
<dbReference type="SUPFAM" id="SSF57424">
    <property type="entry name" value="LDL receptor-like module"/>
    <property type="match status" value="1"/>
</dbReference>
<dbReference type="Gene3D" id="4.10.400.10">
    <property type="entry name" value="Low-density Lipoprotein Receptor"/>
    <property type="match status" value="1"/>
</dbReference>
<keyword evidence="2" id="KW-1133">Transmembrane helix</keyword>
<feature type="domain" description="Glucosidase II beta subunit N-terminal" evidence="3">
    <location>
        <begin position="91"/>
        <end position="180"/>
    </location>
</feature>
<dbReference type="EMBL" id="VCGU01000007">
    <property type="protein sequence ID" value="TRY73451.1"/>
    <property type="molecule type" value="Genomic_DNA"/>
</dbReference>
<feature type="transmembrane region" description="Helical" evidence="2">
    <location>
        <begin position="24"/>
        <end position="48"/>
    </location>
</feature>
<protein>
    <recommendedName>
        <fullName evidence="3">Glucosidase II beta subunit N-terminal domain-containing protein</fullName>
    </recommendedName>
</protein>
<dbReference type="InterPro" id="IPR039794">
    <property type="entry name" value="Gtb1-like"/>
</dbReference>
<dbReference type="Proteomes" id="UP000318571">
    <property type="component" value="Chromosome 3"/>
</dbReference>
<gene>
    <name evidence="4" type="ORF">TCAL_15776</name>
</gene>
<dbReference type="InterPro" id="IPR028146">
    <property type="entry name" value="PRKCSH_N"/>
</dbReference>